<sequence length="74" mass="8171">MAKPLPSRSSAALAGTAEPLRPHAREQHEAGETRLRGIRDWFGDVEDRDPLAIWVDEPAVARLTFASLHEPEGD</sequence>
<dbReference type="EMBL" id="AP027734">
    <property type="protein sequence ID" value="BDZ54129.1"/>
    <property type="molecule type" value="Genomic_DNA"/>
</dbReference>
<gene>
    <name evidence="2" type="ORF">GCM10025870_12020</name>
</gene>
<keyword evidence="3" id="KW-1185">Reference proteome</keyword>
<protein>
    <submittedName>
        <fullName evidence="2">Uncharacterized protein</fullName>
    </submittedName>
</protein>
<organism evidence="2 3">
    <name type="scientific">Agromyces marinus</name>
    <dbReference type="NCBI Taxonomy" id="1389020"/>
    <lineage>
        <taxon>Bacteria</taxon>
        <taxon>Bacillati</taxon>
        <taxon>Actinomycetota</taxon>
        <taxon>Actinomycetes</taxon>
        <taxon>Micrococcales</taxon>
        <taxon>Microbacteriaceae</taxon>
        <taxon>Agromyces</taxon>
    </lineage>
</organism>
<name>A0ABN6YAK7_9MICO</name>
<feature type="region of interest" description="Disordered" evidence="1">
    <location>
        <begin position="1"/>
        <end position="36"/>
    </location>
</feature>
<feature type="compositionally biased region" description="Basic and acidic residues" evidence="1">
    <location>
        <begin position="20"/>
        <end position="36"/>
    </location>
</feature>
<evidence type="ECO:0000313" key="2">
    <source>
        <dbReference type="EMBL" id="BDZ54129.1"/>
    </source>
</evidence>
<accession>A0ABN6YAK7</accession>
<evidence type="ECO:0000313" key="3">
    <source>
        <dbReference type="Proteomes" id="UP001321477"/>
    </source>
</evidence>
<evidence type="ECO:0000256" key="1">
    <source>
        <dbReference type="SAM" id="MobiDB-lite"/>
    </source>
</evidence>
<proteinExistence type="predicted"/>
<dbReference type="RefSeq" id="WP_286329508.1">
    <property type="nucleotide sequence ID" value="NZ_AP027734.1"/>
</dbReference>
<reference evidence="3" key="1">
    <citation type="journal article" date="2019" name="Int. J. Syst. Evol. Microbiol.">
        <title>The Global Catalogue of Microorganisms (GCM) 10K type strain sequencing project: providing services to taxonomists for standard genome sequencing and annotation.</title>
        <authorList>
            <consortium name="The Broad Institute Genomics Platform"/>
            <consortium name="The Broad Institute Genome Sequencing Center for Infectious Disease"/>
            <person name="Wu L."/>
            <person name="Ma J."/>
        </authorList>
    </citation>
    <scope>NUCLEOTIDE SEQUENCE [LARGE SCALE GENOMIC DNA]</scope>
    <source>
        <strain evidence="3">NBRC 109019</strain>
    </source>
</reference>
<dbReference type="Proteomes" id="UP001321477">
    <property type="component" value="Chromosome"/>
</dbReference>